<dbReference type="InterPro" id="IPR000182">
    <property type="entry name" value="GNAT_dom"/>
</dbReference>
<dbReference type="PANTHER" id="PTHR43415">
    <property type="entry name" value="SPERMIDINE N(1)-ACETYLTRANSFERASE"/>
    <property type="match status" value="1"/>
</dbReference>
<dbReference type="PANTHER" id="PTHR43415:SF3">
    <property type="entry name" value="GNAT-FAMILY ACETYLTRANSFERASE"/>
    <property type="match status" value="1"/>
</dbReference>
<organism evidence="2 3">
    <name type="scientific">Cucurbitaria berberidis CBS 394.84</name>
    <dbReference type="NCBI Taxonomy" id="1168544"/>
    <lineage>
        <taxon>Eukaryota</taxon>
        <taxon>Fungi</taxon>
        <taxon>Dikarya</taxon>
        <taxon>Ascomycota</taxon>
        <taxon>Pezizomycotina</taxon>
        <taxon>Dothideomycetes</taxon>
        <taxon>Pleosporomycetidae</taxon>
        <taxon>Pleosporales</taxon>
        <taxon>Pleosporineae</taxon>
        <taxon>Cucurbitariaceae</taxon>
        <taxon>Cucurbitaria</taxon>
    </lineage>
</organism>
<protein>
    <submittedName>
        <fullName evidence="2">GNAT family acetyltransferase</fullName>
    </submittedName>
</protein>
<dbReference type="GeneID" id="63847153"/>
<feature type="domain" description="N-acetyltransferase" evidence="1">
    <location>
        <begin position="44"/>
        <end position="197"/>
    </location>
</feature>
<name>A0A9P4GS73_9PLEO</name>
<keyword evidence="3" id="KW-1185">Reference proteome</keyword>
<evidence type="ECO:0000259" key="1">
    <source>
        <dbReference type="PROSITE" id="PS51186"/>
    </source>
</evidence>
<dbReference type="Pfam" id="PF13302">
    <property type="entry name" value="Acetyltransf_3"/>
    <property type="match status" value="1"/>
</dbReference>
<reference evidence="2" key="1">
    <citation type="submission" date="2020-01" db="EMBL/GenBank/DDBJ databases">
        <authorList>
            <consortium name="DOE Joint Genome Institute"/>
            <person name="Haridas S."/>
            <person name="Albert R."/>
            <person name="Binder M."/>
            <person name="Bloem J."/>
            <person name="Labutti K."/>
            <person name="Salamov A."/>
            <person name="Andreopoulos B."/>
            <person name="Baker S.E."/>
            <person name="Barry K."/>
            <person name="Bills G."/>
            <person name="Bluhm B.H."/>
            <person name="Cannon C."/>
            <person name="Castanera R."/>
            <person name="Culley D.E."/>
            <person name="Daum C."/>
            <person name="Ezra D."/>
            <person name="Gonzalez J.B."/>
            <person name="Henrissat B."/>
            <person name="Kuo A."/>
            <person name="Liang C."/>
            <person name="Lipzen A."/>
            <person name="Lutzoni F."/>
            <person name="Magnuson J."/>
            <person name="Mondo S."/>
            <person name="Nolan M."/>
            <person name="Ohm R."/>
            <person name="Pangilinan J."/>
            <person name="Park H.-J."/>
            <person name="Ramirez L."/>
            <person name="Alfaro M."/>
            <person name="Sun H."/>
            <person name="Tritt A."/>
            <person name="Yoshinaga Y."/>
            <person name="Zwiers L.-H."/>
            <person name="Turgeon B.G."/>
            <person name="Goodwin S.B."/>
            <person name="Spatafora J.W."/>
            <person name="Crous P.W."/>
            <person name="Grigoriev I.V."/>
        </authorList>
    </citation>
    <scope>NUCLEOTIDE SEQUENCE</scope>
    <source>
        <strain evidence="2">CBS 394.84</strain>
    </source>
</reference>
<dbReference type="CDD" id="cd04301">
    <property type="entry name" value="NAT_SF"/>
    <property type="match status" value="1"/>
</dbReference>
<dbReference type="GO" id="GO:0016747">
    <property type="term" value="F:acyltransferase activity, transferring groups other than amino-acyl groups"/>
    <property type="evidence" value="ECO:0007669"/>
    <property type="project" value="InterPro"/>
</dbReference>
<evidence type="ECO:0000313" key="2">
    <source>
        <dbReference type="EMBL" id="KAF1850847.1"/>
    </source>
</evidence>
<dbReference type="OrthoDB" id="64477at2759"/>
<proteinExistence type="predicted"/>
<evidence type="ECO:0000313" key="3">
    <source>
        <dbReference type="Proteomes" id="UP000800039"/>
    </source>
</evidence>
<dbReference type="InterPro" id="IPR016181">
    <property type="entry name" value="Acyl_CoA_acyltransferase"/>
</dbReference>
<dbReference type="RefSeq" id="XP_040793410.1">
    <property type="nucleotide sequence ID" value="XM_040929901.1"/>
</dbReference>
<dbReference type="EMBL" id="ML976614">
    <property type="protein sequence ID" value="KAF1850847.1"/>
    <property type="molecule type" value="Genomic_DNA"/>
</dbReference>
<dbReference type="Gene3D" id="3.40.630.30">
    <property type="match status" value="1"/>
</dbReference>
<accession>A0A9P4GS73</accession>
<dbReference type="AlphaFoldDB" id="A0A9P4GS73"/>
<dbReference type="SUPFAM" id="SSF55729">
    <property type="entry name" value="Acyl-CoA N-acyltransferases (Nat)"/>
    <property type="match status" value="1"/>
</dbReference>
<sequence>MSMVNAFRSRSLIYRAIEDNEEDKAFIHSLWLDPQSLHQNNYNILHRPLSRKTSDSQHEAKQSSRLIDLLICLPPVVEDCGNVTGAELSSQKPLPIGFINLHGLSDNTRHHRTLDIGILISAEHQGKGYGSEAVRWILNWGFQVVGLHRVGLQSGSFNTGAIRLWKRLGFREDGRDRESLWLNGSWHDEVRFSMLETEWRALVEHEKNESDKVKP</sequence>
<dbReference type="PROSITE" id="PS51186">
    <property type="entry name" value="GNAT"/>
    <property type="match status" value="1"/>
</dbReference>
<dbReference type="Proteomes" id="UP000800039">
    <property type="component" value="Unassembled WGS sequence"/>
</dbReference>
<comment type="caution">
    <text evidence="2">The sequence shown here is derived from an EMBL/GenBank/DDBJ whole genome shotgun (WGS) entry which is preliminary data.</text>
</comment>
<gene>
    <name evidence="2" type="ORF">K460DRAFT_302316</name>
</gene>